<accession>A0AAN7U094</accession>
<reference evidence="3 4" key="1">
    <citation type="submission" date="2023-11" db="EMBL/GenBank/DDBJ databases">
        <title>Dfirmibasis_genome.</title>
        <authorList>
            <person name="Edelbroek B."/>
            <person name="Kjellin J."/>
            <person name="Jerlstrom-Hultqvist J."/>
            <person name="Soderbom F."/>
        </authorList>
    </citation>
    <scope>NUCLEOTIDE SEQUENCE [LARGE SCALE GENOMIC DNA]</scope>
    <source>
        <strain evidence="3 4">TNS-C-14</strain>
    </source>
</reference>
<evidence type="ECO:0000313" key="4">
    <source>
        <dbReference type="Proteomes" id="UP001344447"/>
    </source>
</evidence>
<feature type="domain" description="Hyaluronan/mRNA-binding protein" evidence="2">
    <location>
        <begin position="108"/>
        <end position="200"/>
    </location>
</feature>
<dbReference type="SMART" id="SM01233">
    <property type="entry name" value="HABP4_PAI-RBP1"/>
    <property type="match status" value="1"/>
</dbReference>
<dbReference type="AlphaFoldDB" id="A0AAN7U094"/>
<organism evidence="3 4">
    <name type="scientific">Dictyostelium firmibasis</name>
    <dbReference type="NCBI Taxonomy" id="79012"/>
    <lineage>
        <taxon>Eukaryota</taxon>
        <taxon>Amoebozoa</taxon>
        <taxon>Evosea</taxon>
        <taxon>Eumycetozoa</taxon>
        <taxon>Dictyostelia</taxon>
        <taxon>Dictyosteliales</taxon>
        <taxon>Dictyosteliaceae</taxon>
        <taxon>Dictyostelium</taxon>
    </lineage>
</organism>
<protein>
    <recommendedName>
        <fullName evidence="2">Hyaluronan/mRNA-binding protein domain-containing protein</fullName>
    </recommendedName>
</protein>
<proteinExistence type="predicted"/>
<feature type="compositionally biased region" description="Basic and acidic residues" evidence="1">
    <location>
        <begin position="81"/>
        <end position="93"/>
    </location>
</feature>
<dbReference type="Proteomes" id="UP001344447">
    <property type="component" value="Unassembled WGS sequence"/>
</dbReference>
<feature type="compositionally biased region" description="Low complexity" evidence="1">
    <location>
        <begin position="37"/>
        <end position="50"/>
    </location>
</feature>
<dbReference type="EMBL" id="JAVFKY010000003">
    <property type="protein sequence ID" value="KAK5578725.1"/>
    <property type="molecule type" value="Genomic_DNA"/>
</dbReference>
<dbReference type="InterPro" id="IPR006861">
    <property type="entry name" value="HABP4_PAIRBP1-bd"/>
</dbReference>
<keyword evidence="4" id="KW-1185">Reference proteome</keyword>
<evidence type="ECO:0000313" key="3">
    <source>
        <dbReference type="EMBL" id="KAK5578725.1"/>
    </source>
</evidence>
<feature type="region of interest" description="Disordered" evidence="1">
    <location>
        <begin position="29"/>
        <end position="164"/>
    </location>
</feature>
<gene>
    <name evidence="3" type="ORF">RB653_008398</name>
</gene>
<feature type="compositionally biased region" description="Basic and acidic residues" evidence="1">
    <location>
        <begin position="110"/>
        <end position="127"/>
    </location>
</feature>
<dbReference type="GO" id="GO:0003723">
    <property type="term" value="F:RNA binding"/>
    <property type="evidence" value="ECO:0007669"/>
    <property type="project" value="InterPro"/>
</dbReference>
<dbReference type="PANTHER" id="PTHR12299">
    <property type="entry name" value="HYALURONIC ACID-BINDING PROTEIN 4"/>
    <property type="match status" value="1"/>
</dbReference>
<dbReference type="InterPro" id="IPR039764">
    <property type="entry name" value="HABP4/SERBP1-like"/>
</dbReference>
<dbReference type="GO" id="GO:0005737">
    <property type="term" value="C:cytoplasm"/>
    <property type="evidence" value="ECO:0007669"/>
    <property type="project" value="TreeGrafter"/>
</dbReference>
<name>A0AAN7U094_9MYCE</name>
<dbReference type="GO" id="GO:0005634">
    <property type="term" value="C:nucleus"/>
    <property type="evidence" value="ECO:0007669"/>
    <property type="project" value="TreeGrafter"/>
</dbReference>
<dbReference type="Pfam" id="PF04774">
    <property type="entry name" value="HABP4_PAI-RBP1"/>
    <property type="match status" value="1"/>
</dbReference>
<feature type="region of interest" description="Disordered" evidence="1">
    <location>
        <begin position="241"/>
        <end position="260"/>
    </location>
</feature>
<comment type="caution">
    <text evidence="3">The sequence shown here is derived from an EMBL/GenBank/DDBJ whole genome shotgun (WGS) entry which is preliminary data.</text>
</comment>
<evidence type="ECO:0000256" key="1">
    <source>
        <dbReference type="SAM" id="MobiDB-lite"/>
    </source>
</evidence>
<dbReference type="Gene3D" id="6.10.140.1040">
    <property type="match status" value="1"/>
</dbReference>
<evidence type="ECO:0000259" key="2">
    <source>
        <dbReference type="SMART" id="SM01233"/>
    </source>
</evidence>
<dbReference type="PANTHER" id="PTHR12299:SF17">
    <property type="entry name" value="AT19571P-RELATED"/>
    <property type="match status" value="1"/>
</dbReference>
<sequence>MDKSYPSYSQRLTIVNSKNLFDLLQDDEEVEKKQTTKEAAPVAKKPVAPKTENKVDNRSPKLGGQSKPKRVNNGEQQVVGSEEHQSTKRDSKTHSKHQPRTDASGNIRNRQFDRKSGTGRPHNENKKGGAGQANWGKEGSVDAETNVATSNPTEGEKESTEVQTVAAPAVEDKTLTLGEYLKQQGSVSLEAPKLRVAGEGEAKNAQWDEFEPIQREVVKQRDIKSVKEEKKTKKNIIQVELKSAPSNQRPKGNAKKVVKEVDVEDVKSFPSLSKA</sequence>